<evidence type="ECO:0000313" key="1">
    <source>
        <dbReference type="EMBL" id="MCI67827.1"/>
    </source>
</evidence>
<sequence>YQEDESNAQE</sequence>
<evidence type="ECO:0000313" key="2">
    <source>
        <dbReference type="Proteomes" id="UP000265520"/>
    </source>
</evidence>
<proteinExistence type="predicted"/>
<dbReference type="EMBL" id="LXQA010724557">
    <property type="protein sequence ID" value="MCI67827.1"/>
    <property type="molecule type" value="Genomic_DNA"/>
</dbReference>
<dbReference type="Proteomes" id="UP000265520">
    <property type="component" value="Unassembled WGS sequence"/>
</dbReference>
<reference evidence="1 2" key="1">
    <citation type="journal article" date="2018" name="Front. Plant Sci.">
        <title>Red Clover (Trifolium pratense) and Zigzag Clover (T. medium) - A Picture of Genomic Similarities and Differences.</title>
        <authorList>
            <person name="Dluhosova J."/>
            <person name="Istvanek J."/>
            <person name="Nedelnik J."/>
            <person name="Repkova J."/>
        </authorList>
    </citation>
    <scope>NUCLEOTIDE SEQUENCE [LARGE SCALE GENOMIC DNA]</scope>
    <source>
        <strain evidence="2">cv. 10/8</strain>
        <tissue evidence="1">Leaf</tissue>
    </source>
</reference>
<accession>A0A392U4Z5</accession>
<protein>
    <submittedName>
        <fullName evidence="1">Uncharacterized protein</fullName>
    </submittedName>
</protein>
<organism evidence="1 2">
    <name type="scientific">Trifolium medium</name>
    <dbReference type="NCBI Taxonomy" id="97028"/>
    <lineage>
        <taxon>Eukaryota</taxon>
        <taxon>Viridiplantae</taxon>
        <taxon>Streptophyta</taxon>
        <taxon>Embryophyta</taxon>
        <taxon>Tracheophyta</taxon>
        <taxon>Spermatophyta</taxon>
        <taxon>Magnoliopsida</taxon>
        <taxon>eudicotyledons</taxon>
        <taxon>Gunneridae</taxon>
        <taxon>Pentapetalae</taxon>
        <taxon>rosids</taxon>
        <taxon>fabids</taxon>
        <taxon>Fabales</taxon>
        <taxon>Fabaceae</taxon>
        <taxon>Papilionoideae</taxon>
        <taxon>50 kb inversion clade</taxon>
        <taxon>NPAAA clade</taxon>
        <taxon>Hologalegina</taxon>
        <taxon>IRL clade</taxon>
        <taxon>Trifolieae</taxon>
        <taxon>Trifolium</taxon>
    </lineage>
</organism>
<feature type="non-terminal residue" evidence="1">
    <location>
        <position position="1"/>
    </location>
</feature>
<keyword evidence="2" id="KW-1185">Reference proteome</keyword>
<comment type="caution">
    <text evidence="1">The sequence shown here is derived from an EMBL/GenBank/DDBJ whole genome shotgun (WGS) entry which is preliminary data.</text>
</comment>
<name>A0A392U4Z5_9FABA</name>